<gene>
    <name evidence="1" type="ORF">H3N35_23025</name>
</gene>
<dbReference type="RefSeq" id="WP_274051181.1">
    <property type="nucleotide sequence ID" value="NZ_CP059693.1"/>
</dbReference>
<sequence>MPKYWQTGLQPLSAGVMCHSSWYRVGENANIGPDFHREQGYTAMVGMAEEKLTKVRLNIDNPSR</sequence>
<accession>A0ABY7VDV9</accession>
<name>A0ABY7VDV9_9GAMM</name>
<keyword evidence="2" id="KW-1185">Reference proteome</keyword>
<evidence type="ECO:0000313" key="1">
    <source>
        <dbReference type="EMBL" id="WDE11078.1"/>
    </source>
</evidence>
<proteinExistence type="predicted"/>
<organism evidence="1 2">
    <name type="scientific">Thalassomonas haliotis</name>
    <dbReference type="NCBI Taxonomy" id="485448"/>
    <lineage>
        <taxon>Bacteria</taxon>
        <taxon>Pseudomonadati</taxon>
        <taxon>Pseudomonadota</taxon>
        <taxon>Gammaproteobacteria</taxon>
        <taxon>Alteromonadales</taxon>
        <taxon>Colwelliaceae</taxon>
        <taxon>Thalassomonas</taxon>
    </lineage>
</organism>
<protein>
    <submittedName>
        <fullName evidence="1">Uncharacterized protein</fullName>
    </submittedName>
</protein>
<dbReference type="Proteomes" id="UP001215231">
    <property type="component" value="Chromosome"/>
</dbReference>
<reference evidence="1 2" key="1">
    <citation type="journal article" date="2022" name="Mar. Drugs">
        <title>Bioassay-Guided Fractionation Leads to the Detection of Cholic Acid Generated by the Rare Thalassomonas sp.</title>
        <authorList>
            <person name="Pheiffer F."/>
            <person name="Schneider Y.K."/>
            <person name="Hansen E.H."/>
            <person name="Andersen J.H."/>
            <person name="Isaksson J."/>
            <person name="Busche T."/>
            <person name="R C."/>
            <person name="Kalinowski J."/>
            <person name="Zyl L.V."/>
            <person name="Trindade M."/>
        </authorList>
    </citation>
    <scope>NUCLEOTIDE SEQUENCE [LARGE SCALE GENOMIC DNA]</scope>
    <source>
        <strain evidence="1 2">A5K-61T</strain>
    </source>
</reference>
<dbReference type="EMBL" id="CP059693">
    <property type="protein sequence ID" value="WDE11078.1"/>
    <property type="molecule type" value="Genomic_DNA"/>
</dbReference>
<evidence type="ECO:0000313" key="2">
    <source>
        <dbReference type="Proteomes" id="UP001215231"/>
    </source>
</evidence>